<dbReference type="GO" id="GO:0006950">
    <property type="term" value="P:response to stress"/>
    <property type="evidence" value="ECO:0007669"/>
    <property type="project" value="UniProtKB-ARBA"/>
</dbReference>
<dbReference type="CDD" id="cd00084">
    <property type="entry name" value="HMG-box_SF"/>
    <property type="match status" value="1"/>
</dbReference>
<evidence type="ECO:0000313" key="4">
    <source>
        <dbReference type="Proteomes" id="UP000192927"/>
    </source>
</evidence>
<evidence type="ECO:0000259" key="2">
    <source>
        <dbReference type="SMART" id="SM00731"/>
    </source>
</evidence>
<feature type="compositionally biased region" description="Basic residues" evidence="1">
    <location>
        <begin position="310"/>
        <end position="323"/>
    </location>
</feature>
<organism evidence="3 4">
    <name type="scientific">Lasallia pustulata</name>
    <dbReference type="NCBI Taxonomy" id="136370"/>
    <lineage>
        <taxon>Eukaryota</taxon>
        <taxon>Fungi</taxon>
        <taxon>Dikarya</taxon>
        <taxon>Ascomycota</taxon>
        <taxon>Pezizomycotina</taxon>
        <taxon>Lecanoromycetes</taxon>
        <taxon>OSLEUM clade</taxon>
        <taxon>Umbilicariomycetidae</taxon>
        <taxon>Umbilicariales</taxon>
        <taxon>Umbilicariaceae</taxon>
        <taxon>Lasallia</taxon>
    </lineage>
</organism>
<reference evidence="4" key="1">
    <citation type="submission" date="2017-03" db="EMBL/GenBank/DDBJ databases">
        <authorList>
            <person name="Sharma R."/>
            <person name="Thines M."/>
        </authorList>
    </citation>
    <scope>NUCLEOTIDE SEQUENCE [LARGE SCALE GENOMIC DNA]</scope>
</reference>
<dbReference type="AlphaFoldDB" id="A0A1W5D254"/>
<feature type="region of interest" description="Disordered" evidence="1">
    <location>
        <begin position="307"/>
        <end position="357"/>
    </location>
</feature>
<feature type="domain" description="SprT-like" evidence="2">
    <location>
        <begin position="374"/>
        <end position="577"/>
    </location>
</feature>
<dbReference type="PANTHER" id="PTHR23099:SF0">
    <property type="entry name" value="GERM CELL NUCLEAR ACIDIC PROTEIN"/>
    <property type="match status" value="1"/>
</dbReference>
<protein>
    <recommendedName>
        <fullName evidence="2">SprT-like domain-containing protein</fullName>
    </recommendedName>
</protein>
<dbReference type="SMART" id="SM00731">
    <property type="entry name" value="SprT"/>
    <property type="match status" value="1"/>
</dbReference>
<dbReference type="InterPro" id="IPR006640">
    <property type="entry name" value="SprT-like_domain"/>
</dbReference>
<dbReference type="PANTHER" id="PTHR23099">
    <property type="entry name" value="TRANSCRIPTIONAL REGULATOR"/>
    <property type="match status" value="1"/>
</dbReference>
<feature type="region of interest" description="Disordered" evidence="1">
    <location>
        <begin position="169"/>
        <end position="290"/>
    </location>
</feature>
<dbReference type="Proteomes" id="UP000192927">
    <property type="component" value="Unassembled WGS sequence"/>
</dbReference>
<dbReference type="GO" id="GO:0005634">
    <property type="term" value="C:nucleus"/>
    <property type="evidence" value="ECO:0007669"/>
    <property type="project" value="TreeGrafter"/>
</dbReference>
<dbReference type="Pfam" id="PF10263">
    <property type="entry name" value="SprT-like"/>
    <property type="match status" value="1"/>
</dbReference>
<proteinExistence type="predicted"/>
<feature type="compositionally biased region" description="Polar residues" evidence="1">
    <location>
        <begin position="189"/>
        <end position="200"/>
    </location>
</feature>
<name>A0A1W5D254_9LECA</name>
<dbReference type="EMBL" id="FWEW01001418">
    <property type="protein sequence ID" value="SLM37131.1"/>
    <property type="molecule type" value="Genomic_DNA"/>
</dbReference>
<dbReference type="InterPro" id="IPR035240">
    <property type="entry name" value="SprT_Zn_ribbon"/>
</dbReference>
<accession>A0A1W5D254</accession>
<feature type="compositionally biased region" description="Polar residues" evidence="1">
    <location>
        <begin position="232"/>
        <end position="243"/>
    </location>
</feature>
<feature type="compositionally biased region" description="Basic and acidic residues" evidence="1">
    <location>
        <begin position="169"/>
        <end position="181"/>
    </location>
</feature>
<keyword evidence="4" id="KW-1185">Reference proteome</keyword>
<feature type="compositionally biased region" description="Basic and acidic residues" evidence="1">
    <location>
        <begin position="213"/>
        <end position="230"/>
    </location>
</feature>
<evidence type="ECO:0000313" key="3">
    <source>
        <dbReference type="EMBL" id="SLM37131.1"/>
    </source>
</evidence>
<evidence type="ECO:0000256" key="1">
    <source>
        <dbReference type="SAM" id="MobiDB-lite"/>
    </source>
</evidence>
<sequence>MAKLHKDYDSDEELPDLSTIISLTRKTDQGQLPSSAAICGQAQRNISPTRANDKPFVGSRALAKQGPARVSYDEKQVRKQRPLKAAQVNTLHLPISSGPIQTTGTVQRDLDDSDLEEPVRPTPRRVAKKQIDYSAFTSALGIALDSDDGHPFDDLLDFIVRDSDIERDVKPLRSPGKDIRRSPKKFSFGSHTIRPSTNHASEPEVIDLTSPDKAGRGISQHESRARHDDALTDTQTNGNSSTEELPATLRLSPSKNQEGVRFVTPPGSPFKPRLQSPSKQHWIPPSPHRPSIDAFWSQDVINDWNDQYSHKKTPKTEHRRRLFPVKEDDESDFSPPSSPRKSGQKTPYTKGRDDAAKRKEFNLKKHDLATAFLQELDETVANGQVASMASSAGGIHIVWSKKLNSTAGRANWKRETLRSKSADGTVMTTSYRHHASIELAEKVIDDEDRLINVLAHEYCHLANFMISGIKDNPHGKEFKQWYCPHPNTTPTQHTSTQHIPLPTLVLTSLPHGRAQKCTHAFSHRNISVTTKHTYTIAYKYIWTCTNLSCGVEFKRHSKSIDPARHTCGSCKSKLVQVLPVPRGKPLQMSEYQMYVREHYGRVRSENVGAGQGEIMRLVGRGFKEMKAKAEVRGQEVGDELERVEVEDDEKGGSGDVARKLDFLSLKA</sequence>
<dbReference type="Pfam" id="PF17283">
    <property type="entry name" value="Zn_ribbon_SprT"/>
    <property type="match status" value="1"/>
</dbReference>
<feature type="region of interest" description="Disordered" evidence="1">
    <location>
        <begin position="95"/>
        <end position="125"/>
    </location>
</feature>